<evidence type="ECO:0000313" key="3">
    <source>
        <dbReference type="Proteomes" id="UP000270743"/>
    </source>
</evidence>
<dbReference type="EMBL" id="UZWE01000044">
    <property type="protein sequence ID" value="VDS09821.1"/>
    <property type="molecule type" value="Genomic_DNA"/>
</dbReference>
<dbReference type="Proteomes" id="UP000270743">
    <property type="component" value="Unassembled WGS sequence"/>
</dbReference>
<accession>A0A447IQP5</accession>
<keyword evidence="3" id="KW-1185">Reference proteome</keyword>
<dbReference type="AlphaFoldDB" id="A0A447IQP5"/>
<reference evidence="2 3" key="1">
    <citation type="submission" date="2018-12" db="EMBL/GenBank/DDBJ databases">
        <authorList>
            <person name="Criscuolo A."/>
        </authorList>
    </citation>
    <scope>NUCLEOTIDE SEQUENCE [LARGE SCALE GENOMIC DNA]</scope>
    <source>
        <strain evidence="2">ACIP1116241</strain>
    </source>
</reference>
<name>A0A447IQP5_9RHOB</name>
<feature type="compositionally biased region" description="Polar residues" evidence="1">
    <location>
        <begin position="26"/>
        <end position="51"/>
    </location>
</feature>
<feature type="region of interest" description="Disordered" evidence="1">
    <location>
        <begin position="22"/>
        <end position="59"/>
    </location>
</feature>
<sequence>MLPECYELLEGEFQTKREQQEYDSDFANTAQGSALRSQAEASGSNDYTGKNVTDDARVC</sequence>
<protein>
    <submittedName>
        <fullName evidence="2">Uncharacterized protein</fullName>
    </submittedName>
</protein>
<gene>
    <name evidence="2" type="ORF">PARHAE_03028</name>
</gene>
<evidence type="ECO:0000256" key="1">
    <source>
        <dbReference type="SAM" id="MobiDB-lite"/>
    </source>
</evidence>
<organism evidence="2 3">
    <name type="scientific">Paracoccus haematequi</name>
    <dbReference type="NCBI Taxonomy" id="2491866"/>
    <lineage>
        <taxon>Bacteria</taxon>
        <taxon>Pseudomonadati</taxon>
        <taxon>Pseudomonadota</taxon>
        <taxon>Alphaproteobacteria</taxon>
        <taxon>Rhodobacterales</taxon>
        <taxon>Paracoccaceae</taxon>
        <taxon>Paracoccus</taxon>
    </lineage>
</organism>
<proteinExistence type="predicted"/>
<evidence type="ECO:0000313" key="2">
    <source>
        <dbReference type="EMBL" id="VDS09821.1"/>
    </source>
</evidence>